<accession>A0A8C6AUP1</accession>
<dbReference type="GeneTree" id="ENSGT00940000161841"/>
<name>A0A8C6AUP1_MONMO</name>
<dbReference type="Pfam" id="PF00646">
    <property type="entry name" value="F-box"/>
    <property type="match status" value="1"/>
</dbReference>
<proteinExistence type="predicted"/>
<dbReference type="GO" id="GO:0005737">
    <property type="term" value="C:cytoplasm"/>
    <property type="evidence" value="ECO:0007669"/>
    <property type="project" value="TreeGrafter"/>
</dbReference>
<dbReference type="PROSITE" id="PS50181">
    <property type="entry name" value="FBOX"/>
    <property type="match status" value="1"/>
</dbReference>
<dbReference type="GO" id="GO:0031146">
    <property type="term" value="P:SCF-dependent proteasomal ubiquitin-dependent protein catabolic process"/>
    <property type="evidence" value="ECO:0007669"/>
    <property type="project" value="TreeGrafter"/>
</dbReference>
<dbReference type="Pfam" id="PF04300">
    <property type="entry name" value="FBA"/>
    <property type="match status" value="1"/>
</dbReference>
<dbReference type="GO" id="GO:0006516">
    <property type="term" value="P:glycoprotein catabolic process"/>
    <property type="evidence" value="ECO:0007669"/>
    <property type="project" value="TreeGrafter"/>
</dbReference>
<keyword evidence="4" id="KW-1185">Reference proteome</keyword>
<dbReference type="PANTHER" id="PTHR12125">
    <property type="entry name" value="F-BOX ONLY PROTEIN 6-LIKE PROTEIN"/>
    <property type="match status" value="1"/>
</dbReference>
<dbReference type="GO" id="GO:0019005">
    <property type="term" value="C:SCF ubiquitin ligase complex"/>
    <property type="evidence" value="ECO:0007669"/>
    <property type="project" value="TreeGrafter"/>
</dbReference>
<dbReference type="GO" id="GO:0061630">
    <property type="term" value="F:ubiquitin protein ligase activity"/>
    <property type="evidence" value="ECO:0007669"/>
    <property type="project" value="TreeGrafter"/>
</dbReference>
<feature type="domain" description="FBA" evidence="2">
    <location>
        <begin position="98"/>
        <end position="258"/>
    </location>
</feature>
<dbReference type="InterPro" id="IPR036047">
    <property type="entry name" value="F-box-like_dom_sf"/>
</dbReference>
<reference evidence="3" key="1">
    <citation type="submission" date="2025-08" db="UniProtKB">
        <authorList>
            <consortium name="Ensembl"/>
        </authorList>
    </citation>
    <scope>IDENTIFICATION</scope>
</reference>
<evidence type="ECO:0000313" key="4">
    <source>
        <dbReference type="Proteomes" id="UP000694561"/>
    </source>
</evidence>
<protein>
    <recommendedName>
        <fullName evidence="5">F-box domain-containing protein</fullName>
    </recommendedName>
</protein>
<organism evidence="3 4">
    <name type="scientific">Monodon monoceros</name>
    <name type="common">Narwhal</name>
    <name type="synonym">Ceratodon monodon</name>
    <dbReference type="NCBI Taxonomy" id="40151"/>
    <lineage>
        <taxon>Eukaryota</taxon>
        <taxon>Metazoa</taxon>
        <taxon>Chordata</taxon>
        <taxon>Craniata</taxon>
        <taxon>Vertebrata</taxon>
        <taxon>Euteleostomi</taxon>
        <taxon>Mammalia</taxon>
        <taxon>Eutheria</taxon>
        <taxon>Laurasiatheria</taxon>
        <taxon>Artiodactyla</taxon>
        <taxon>Whippomorpha</taxon>
        <taxon>Cetacea</taxon>
        <taxon>Odontoceti</taxon>
        <taxon>Monodontidae</taxon>
        <taxon>Monodon</taxon>
    </lineage>
</organism>
<dbReference type="SMART" id="SM01198">
    <property type="entry name" value="FBA"/>
    <property type="match status" value="1"/>
</dbReference>
<dbReference type="InterPro" id="IPR039752">
    <property type="entry name" value="F-box_only"/>
</dbReference>
<dbReference type="InterPro" id="IPR001810">
    <property type="entry name" value="F-box_dom"/>
</dbReference>
<evidence type="ECO:0000259" key="1">
    <source>
        <dbReference type="PROSITE" id="PS50181"/>
    </source>
</evidence>
<evidence type="ECO:0008006" key="5">
    <source>
        <dbReference type="Google" id="ProtNLM"/>
    </source>
</evidence>
<feature type="domain" description="F-box" evidence="1">
    <location>
        <begin position="32"/>
        <end position="80"/>
    </location>
</feature>
<dbReference type="SMART" id="SM00256">
    <property type="entry name" value="FBOX"/>
    <property type="match status" value="1"/>
</dbReference>
<reference evidence="3" key="2">
    <citation type="submission" date="2025-09" db="UniProtKB">
        <authorList>
            <consortium name="Ensembl"/>
        </authorList>
    </citation>
    <scope>IDENTIFICATION</scope>
</reference>
<dbReference type="Gene3D" id="2.60.120.260">
    <property type="entry name" value="Galactose-binding domain-like"/>
    <property type="match status" value="1"/>
</dbReference>
<dbReference type="InterPro" id="IPR007397">
    <property type="entry name" value="F-box-assoc_dom"/>
</dbReference>
<dbReference type="Gene3D" id="1.20.1280.50">
    <property type="match status" value="1"/>
</dbReference>
<dbReference type="Ensembl" id="ENSMMNT00015005871.1">
    <property type="protein sequence ID" value="ENSMMNP00015005350.1"/>
    <property type="gene ID" value="ENSMMNG00015004041.1"/>
</dbReference>
<dbReference type="SUPFAM" id="SSF81383">
    <property type="entry name" value="F-box domain"/>
    <property type="match status" value="1"/>
</dbReference>
<dbReference type="SUPFAM" id="SSF49785">
    <property type="entry name" value="Galactose-binding domain-like"/>
    <property type="match status" value="1"/>
</dbReference>
<evidence type="ECO:0000313" key="3">
    <source>
        <dbReference type="Ensembl" id="ENSMMNP00015005350.1"/>
    </source>
</evidence>
<dbReference type="Proteomes" id="UP000694561">
    <property type="component" value="Unplaced"/>
</dbReference>
<evidence type="ECO:0000259" key="2">
    <source>
        <dbReference type="PROSITE" id="PS51114"/>
    </source>
</evidence>
<dbReference type="PROSITE" id="PS51114">
    <property type="entry name" value="FBA"/>
    <property type="match status" value="1"/>
</dbReference>
<dbReference type="InterPro" id="IPR008979">
    <property type="entry name" value="Galactose-bd-like_sf"/>
</dbReference>
<dbReference type="AlphaFoldDB" id="A0A8C6AUP1"/>
<sequence length="262" mass="29514">MGPGRGWVQAGVWASRGLPARVSAPDPEPEEVPGLGQLPMELLEMVLSHVPPHVLFGHCRRVCQCWCDLVDCQDLRLSILAQDCAALSPVLHIYLPSADDLRPIGRNLLQNPKGLEGFRDWMMQSSGDGWGEEENLEVRPGKEMLDLEEEGLWPELLYSGKIEICVSAGWTDQQGTACVYELTVQLLDANQTMLHNFSPMPVSIRQGRNSVRFEVNHVFFSFKIGVRFVSVEHWVWDLGFWPEQNGIYLPNASVIPQVHLFK</sequence>
<dbReference type="PANTHER" id="PTHR12125:SF9">
    <property type="entry name" value="F-BOX ONLY PROTEIN 27"/>
    <property type="match status" value="1"/>
</dbReference>
<dbReference type="GO" id="GO:0036503">
    <property type="term" value="P:ERAD pathway"/>
    <property type="evidence" value="ECO:0007669"/>
    <property type="project" value="TreeGrafter"/>
</dbReference>